<feature type="region of interest" description="Disordered" evidence="1">
    <location>
        <begin position="179"/>
        <end position="227"/>
    </location>
</feature>
<protein>
    <submittedName>
        <fullName evidence="2">Uncharacterized protein</fullName>
    </submittedName>
</protein>
<reference evidence="2" key="1">
    <citation type="journal article" date="2020" name="Nat. Commun.">
        <title>Large-scale genome sequencing of mycorrhizal fungi provides insights into the early evolution of symbiotic traits.</title>
        <authorList>
            <person name="Miyauchi S."/>
            <person name="Kiss E."/>
            <person name="Kuo A."/>
            <person name="Drula E."/>
            <person name="Kohler A."/>
            <person name="Sanchez-Garcia M."/>
            <person name="Morin E."/>
            <person name="Andreopoulos B."/>
            <person name="Barry K.W."/>
            <person name="Bonito G."/>
            <person name="Buee M."/>
            <person name="Carver A."/>
            <person name="Chen C."/>
            <person name="Cichocki N."/>
            <person name="Clum A."/>
            <person name="Culley D."/>
            <person name="Crous P.W."/>
            <person name="Fauchery L."/>
            <person name="Girlanda M."/>
            <person name="Hayes R.D."/>
            <person name="Keri Z."/>
            <person name="LaButti K."/>
            <person name="Lipzen A."/>
            <person name="Lombard V."/>
            <person name="Magnuson J."/>
            <person name="Maillard F."/>
            <person name="Murat C."/>
            <person name="Nolan M."/>
            <person name="Ohm R.A."/>
            <person name="Pangilinan J."/>
            <person name="Pereira M.F."/>
            <person name="Perotto S."/>
            <person name="Peter M."/>
            <person name="Pfister S."/>
            <person name="Riley R."/>
            <person name="Sitrit Y."/>
            <person name="Stielow J.B."/>
            <person name="Szollosi G."/>
            <person name="Zifcakova L."/>
            <person name="Stursova M."/>
            <person name="Spatafora J.W."/>
            <person name="Tedersoo L."/>
            <person name="Vaario L.M."/>
            <person name="Yamada A."/>
            <person name="Yan M."/>
            <person name="Wang P."/>
            <person name="Xu J."/>
            <person name="Bruns T."/>
            <person name="Baldrian P."/>
            <person name="Vilgalys R."/>
            <person name="Dunand C."/>
            <person name="Henrissat B."/>
            <person name="Grigoriev I.V."/>
            <person name="Hibbett D."/>
            <person name="Nagy L.G."/>
            <person name="Martin F.M."/>
        </authorList>
    </citation>
    <scope>NUCLEOTIDE SEQUENCE</scope>
    <source>
        <strain evidence="2">UH-Tt-Lm1</strain>
    </source>
</reference>
<feature type="compositionally biased region" description="Low complexity" evidence="1">
    <location>
        <begin position="23"/>
        <end position="32"/>
    </location>
</feature>
<feature type="compositionally biased region" description="Basic and acidic residues" evidence="1">
    <location>
        <begin position="192"/>
        <end position="212"/>
    </location>
</feature>
<feature type="compositionally biased region" description="Polar residues" evidence="1">
    <location>
        <begin position="33"/>
        <end position="54"/>
    </location>
</feature>
<feature type="compositionally biased region" description="Low complexity" evidence="1">
    <location>
        <begin position="213"/>
        <end position="227"/>
    </location>
</feature>
<dbReference type="EMBL" id="WIUZ02000024">
    <property type="protein sequence ID" value="KAF9778211.1"/>
    <property type="molecule type" value="Genomic_DNA"/>
</dbReference>
<gene>
    <name evidence="2" type="ORF">BJ322DRAFT_1102193</name>
</gene>
<evidence type="ECO:0000313" key="2">
    <source>
        <dbReference type="EMBL" id="KAF9778211.1"/>
    </source>
</evidence>
<evidence type="ECO:0000256" key="1">
    <source>
        <dbReference type="SAM" id="MobiDB-lite"/>
    </source>
</evidence>
<dbReference type="Proteomes" id="UP000736335">
    <property type="component" value="Unassembled WGS sequence"/>
</dbReference>
<feature type="region of interest" description="Disordered" evidence="1">
    <location>
        <begin position="1"/>
        <end position="65"/>
    </location>
</feature>
<dbReference type="AlphaFoldDB" id="A0A9P6H4B0"/>
<name>A0A9P6H4B0_9AGAM</name>
<comment type="caution">
    <text evidence="2">The sequence shown here is derived from an EMBL/GenBank/DDBJ whole genome shotgun (WGS) entry which is preliminary data.</text>
</comment>
<organism evidence="2 3">
    <name type="scientific">Thelephora terrestris</name>
    <dbReference type="NCBI Taxonomy" id="56493"/>
    <lineage>
        <taxon>Eukaryota</taxon>
        <taxon>Fungi</taxon>
        <taxon>Dikarya</taxon>
        <taxon>Basidiomycota</taxon>
        <taxon>Agaricomycotina</taxon>
        <taxon>Agaricomycetes</taxon>
        <taxon>Thelephorales</taxon>
        <taxon>Thelephoraceae</taxon>
        <taxon>Thelephora</taxon>
    </lineage>
</organism>
<reference evidence="2" key="2">
    <citation type="submission" date="2020-11" db="EMBL/GenBank/DDBJ databases">
        <authorList>
            <consortium name="DOE Joint Genome Institute"/>
            <person name="Kuo A."/>
            <person name="Miyauchi S."/>
            <person name="Kiss E."/>
            <person name="Drula E."/>
            <person name="Kohler A."/>
            <person name="Sanchez-Garcia M."/>
            <person name="Andreopoulos B."/>
            <person name="Barry K.W."/>
            <person name="Bonito G."/>
            <person name="Buee M."/>
            <person name="Carver A."/>
            <person name="Chen C."/>
            <person name="Cichocki N."/>
            <person name="Clum A."/>
            <person name="Culley D."/>
            <person name="Crous P.W."/>
            <person name="Fauchery L."/>
            <person name="Girlanda M."/>
            <person name="Hayes R."/>
            <person name="Keri Z."/>
            <person name="Labutti K."/>
            <person name="Lipzen A."/>
            <person name="Lombard V."/>
            <person name="Magnuson J."/>
            <person name="Maillard F."/>
            <person name="Morin E."/>
            <person name="Murat C."/>
            <person name="Nolan M."/>
            <person name="Ohm R."/>
            <person name="Pangilinan J."/>
            <person name="Pereira M."/>
            <person name="Perotto S."/>
            <person name="Peter M."/>
            <person name="Riley R."/>
            <person name="Sitrit Y."/>
            <person name="Stielow B."/>
            <person name="Szollosi G."/>
            <person name="Zifcakova L."/>
            <person name="Stursova M."/>
            <person name="Spatafora J.W."/>
            <person name="Tedersoo L."/>
            <person name="Vaario L.-M."/>
            <person name="Yamada A."/>
            <person name="Yan M."/>
            <person name="Wang P."/>
            <person name="Xu J."/>
            <person name="Bruns T."/>
            <person name="Baldrian P."/>
            <person name="Vilgalys R."/>
            <person name="Henrissat B."/>
            <person name="Grigoriev I.V."/>
            <person name="Hibbett D."/>
            <person name="Nagy L.G."/>
            <person name="Martin F.M."/>
        </authorList>
    </citation>
    <scope>NUCLEOTIDE SEQUENCE</scope>
    <source>
        <strain evidence="2">UH-Tt-Lm1</strain>
    </source>
</reference>
<accession>A0A9P6H4B0</accession>
<evidence type="ECO:0000313" key="3">
    <source>
        <dbReference type="Proteomes" id="UP000736335"/>
    </source>
</evidence>
<proteinExistence type="predicted"/>
<keyword evidence="3" id="KW-1185">Reference proteome</keyword>
<dbReference type="OrthoDB" id="3258408at2759"/>
<sequence length="370" mass="41220">MDPATAYHQFRVGSTGLSDAPESSIVSSSLSSAMQMPTTQNDPSHSHSEQSVFGNGSRKAPYGAGDADEGYTLTFESMAAFEAWRAKEEEEKMIEFVRNDRHVSKSVPPRFKEHTKLVCARHSKSGRSKYVKKYPERNRKVPSRKLEGTGCSASISFKTYYETEEVRVCYRAQHSHEIGPANLPFTRRGRRAQVEQEKARSTRRRSDVDAEQSRASTSAPTAATPVPISQLEEQELHPMTPEIQDQSSEQTIDPVLFAHDPATQFTSMTTQAVHQMPPTPAPPSLQPQQMIPPPPQPTQLTQAAQIHPQTLVQSEQARWDRMSVLFEHVRNSARTFEHAPPSVAALETVLVRMYLEGPLNGSGHMARSSN</sequence>